<proteinExistence type="inferred from homology"/>
<accession>A0A5N6L0T1</accession>
<dbReference type="Pfam" id="PF12923">
    <property type="entry name" value="RRP7"/>
    <property type="match status" value="1"/>
</dbReference>
<evidence type="ECO:0000256" key="1">
    <source>
        <dbReference type="ARBA" id="ARBA00006110"/>
    </source>
</evidence>
<feature type="region of interest" description="Disordered" evidence="2">
    <location>
        <begin position="258"/>
        <end position="282"/>
    </location>
</feature>
<dbReference type="EMBL" id="VIBQ01000038">
    <property type="protein sequence ID" value="KAB8446247.1"/>
    <property type="molecule type" value="Genomic_DNA"/>
</dbReference>
<comment type="caution">
    <text evidence="5">The sequence shown here is derived from an EMBL/GenBank/DDBJ whole genome shotgun (WGS) entry which is preliminary data.</text>
</comment>
<evidence type="ECO:0000259" key="4">
    <source>
        <dbReference type="Pfam" id="PF17799"/>
    </source>
</evidence>
<evidence type="ECO:0000313" key="6">
    <source>
        <dbReference type="Proteomes" id="UP000327013"/>
    </source>
</evidence>
<dbReference type="AlphaFoldDB" id="A0A5N6L0T1"/>
<reference evidence="5 6" key="1">
    <citation type="submission" date="2019-06" db="EMBL/GenBank/DDBJ databases">
        <title>A chromosomal-level reference genome of Carpinus fangiana (Coryloideae, Betulaceae).</title>
        <authorList>
            <person name="Yang X."/>
            <person name="Wang Z."/>
            <person name="Zhang L."/>
            <person name="Hao G."/>
            <person name="Liu J."/>
            <person name="Yang Y."/>
        </authorList>
    </citation>
    <scope>NUCLEOTIDE SEQUENCE [LARGE SCALE GENOMIC DNA]</scope>
    <source>
        <strain evidence="5">Cfa_2016G</strain>
        <tissue evidence="5">Leaf</tissue>
    </source>
</reference>
<dbReference type="GO" id="GO:0034456">
    <property type="term" value="C:UTP-C complex"/>
    <property type="evidence" value="ECO:0007669"/>
    <property type="project" value="TreeGrafter"/>
</dbReference>
<dbReference type="Gene3D" id="6.10.250.1770">
    <property type="match status" value="1"/>
</dbReference>
<dbReference type="OrthoDB" id="5390at2759"/>
<dbReference type="InterPro" id="IPR040447">
    <property type="entry name" value="RRM_Rrp7"/>
</dbReference>
<dbReference type="Proteomes" id="UP000327013">
    <property type="component" value="Unassembled WGS sequence"/>
</dbReference>
<feature type="compositionally biased region" description="Basic residues" evidence="2">
    <location>
        <begin position="100"/>
        <end position="112"/>
    </location>
</feature>
<dbReference type="Pfam" id="PF17799">
    <property type="entry name" value="RRM_Rrp7"/>
    <property type="match status" value="1"/>
</dbReference>
<dbReference type="GO" id="GO:0000028">
    <property type="term" value="P:ribosomal small subunit assembly"/>
    <property type="evidence" value="ECO:0007669"/>
    <property type="project" value="TreeGrafter"/>
</dbReference>
<comment type="similarity">
    <text evidence="1">Belongs to the RRP7 family.</text>
</comment>
<dbReference type="PANTHER" id="PTHR13191:SF0">
    <property type="entry name" value="RIBOSOMAL RNA-PROCESSING PROTEIN 7 HOMOLOG A-RELATED"/>
    <property type="match status" value="1"/>
</dbReference>
<gene>
    <name evidence="5" type="ORF">FH972_025229</name>
</gene>
<evidence type="ECO:0000256" key="2">
    <source>
        <dbReference type="SAM" id="MobiDB-lite"/>
    </source>
</evidence>
<feature type="domain" description="Ribosomal RNA-processing protein 7 C-terminal" evidence="3">
    <location>
        <begin position="194"/>
        <end position="305"/>
    </location>
</feature>
<feature type="domain" description="Rrp7 RRM-like N-terminal" evidence="4">
    <location>
        <begin position="7"/>
        <end position="189"/>
    </location>
</feature>
<dbReference type="InterPro" id="IPR024326">
    <property type="entry name" value="RRP7_C"/>
</dbReference>
<evidence type="ECO:0008006" key="7">
    <source>
        <dbReference type="Google" id="ProtNLM"/>
    </source>
</evidence>
<keyword evidence="6" id="KW-1185">Reference proteome</keyword>
<protein>
    <recommendedName>
        <fullName evidence="7">Ribosomal RNA-processing protein 7 C-terminal domain-containing protein</fullName>
    </recommendedName>
</protein>
<organism evidence="5 6">
    <name type="scientific">Carpinus fangiana</name>
    <dbReference type="NCBI Taxonomy" id="176857"/>
    <lineage>
        <taxon>Eukaryota</taxon>
        <taxon>Viridiplantae</taxon>
        <taxon>Streptophyta</taxon>
        <taxon>Embryophyta</taxon>
        <taxon>Tracheophyta</taxon>
        <taxon>Spermatophyta</taxon>
        <taxon>Magnoliopsida</taxon>
        <taxon>eudicotyledons</taxon>
        <taxon>Gunneridae</taxon>
        <taxon>Pentapetalae</taxon>
        <taxon>rosids</taxon>
        <taxon>fabids</taxon>
        <taxon>Fagales</taxon>
        <taxon>Betulaceae</taxon>
        <taxon>Carpinus</taxon>
    </lineage>
</organism>
<dbReference type="GO" id="GO:0032545">
    <property type="term" value="C:CURI complex"/>
    <property type="evidence" value="ECO:0007669"/>
    <property type="project" value="TreeGrafter"/>
</dbReference>
<evidence type="ECO:0000313" key="5">
    <source>
        <dbReference type="EMBL" id="KAB8446247.1"/>
    </source>
</evidence>
<name>A0A5N6L0T1_9ROSI</name>
<dbReference type="GO" id="GO:0006364">
    <property type="term" value="P:rRNA processing"/>
    <property type="evidence" value="ECO:0007669"/>
    <property type="project" value="TreeGrafter"/>
</dbReference>
<dbReference type="InterPro" id="IPR040446">
    <property type="entry name" value="RRP7"/>
</dbReference>
<feature type="region of interest" description="Disordered" evidence="2">
    <location>
        <begin position="85"/>
        <end position="121"/>
    </location>
</feature>
<evidence type="ECO:0000259" key="3">
    <source>
        <dbReference type="Pfam" id="PF12923"/>
    </source>
</evidence>
<dbReference type="PANTHER" id="PTHR13191">
    <property type="entry name" value="RIBOSOMAL RNA PROCESSING PROTEIN 7-RELATED"/>
    <property type="match status" value="1"/>
</dbReference>
<feature type="compositionally biased region" description="Basic and acidic residues" evidence="2">
    <location>
        <begin position="260"/>
        <end position="271"/>
    </location>
</feature>
<sequence length="305" mass="33578">MTMANTLKDYVALVVDLPASHALRHATSDATHTLYIRPHTPKLPTPTSSRSLFLVNVPVDATAAHLKLLLASPVLVASTSDSSLPKVSHVTFEDTPPARKSSRNAANKKRKRGADEGDDPLALTLPPTFTRPLHAPGGTAIVVYATERDSQTAYRAFQRAARRGATPHWPAQTSLPPNLPDLGSARYKAHIGATYPSHTMLQDLVDGYMSSLDAHETALARAATRARAVPDADGFITVTRGSRTGPARQTEAEEALAAQRAKEEKKRKDMGGDFYRFQVREKRKQRERELQEQFQSDVQRMKDLR</sequence>